<gene>
    <name evidence="8" type="primary">AUGUSTUS-3.0.2_33970</name>
    <name evidence="8" type="ORF">TcasGA2_TC033970</name>
</gene>
<evidence type="ECO:0000313" key="8">
    <source>
        <dbReference type="EMBL" id="KYB26104.1"/>
    </source>
</evidence>
<feature type="transmembrane region" description="Helical" evidence="6">
    <location>
        <begin position="178"/>
        <end position="196"/>
    </location>
</feature>
<dbReference type="PANTHER" id="PTHR45840:SF10">
    <property type="entry name" value="RHOMBOID PROTEASE"/>
    <property type="match status" value="1"/>
</dbReference>
<accession>A0A139WDW3</accession>
<dbReference type="PANTHER" id="PTHR45840">
    <property type="entry name" value="RHOMBOID-RELATED PROTEIN"/>
    <property type="match status" value="1"/>
</dbReference>
<evidence type="ECO:0000256" key="4">
    <source>
        <dbReference type="ARBA" id="ARBA00022989"/>
    </source>
</evidence>
<protein>
    <recommendedName>
        <fullName evidence="7">Peptidase S54 rhomboid domain-containing protein</fullName>
    </recommendedName>
</protein>
<organism evidence="8 9">
    <name type="scientific">Tribolium castaneum</name>
    <name type="common">Red flour beetle</name>
    <dbReference type="NCBI Taxonomy" id="7070"/>
    <lineage>
        <taxon>Eukaryota</taxon>
        <taxon>Metazoa</taxon>
        <taxon>Ecdysozoa</taxon>
        <taxon>Arthropoda</taxon>
        <taxon>Hexapoda</taxon>
        <taxon>Insecta</taxon>
        <taxon>Pterygota</taxon>
        <taxon>Neoptera</taxon>
        <taxon>Endopterygota</taxon>
        <taxon>Coleoptera</taxon>
        <taxon>Polyphaga</taxon>
        <taxon>Cucujiformia</taxon>
        <taxon>Tenebrionidae</taxon>
        <taxon>Tenebrionidae incertae sedis</taxon>
        <taxon>Tribolium</taxon>
    </lineage>
</organism>
<dbReference type="EMBL" id="KQ971357">
    <property type="protein sequence ID" value="KYB26104.1"/>
    <property type="molecule type" value="Genomic_DNA"/>
</dbReference>
<dbReference type="InterPro" id="IPR051739">
    <property type="entry name" value="Rhomboid_IM_Serine_Proteases"/>
</dbReference>
<proteinExistence type="inferred from homology"/>
<dbReference type="Proteomes" id="UP000007266">
    <property type="component" value="Linkage group 8"/>
</dbReference>
<keyword evidence="5 6" id="KW-0472">Membrane</keyword>
<evidence type="ECO:0000256" key="3">
    <source>
        <dbReference type="ARBA" id="ARBA00022692"/>
    </source>
</evidence>
<dbReference type="InParanoid" id="A0A139WDW3"/>
<dbReference type="AlphaFoldDB" id="A0A139WDW3"/>
<keyword evidence="3 6" id="KW-0812">Transmembrane</keyword>
<dbReference type="Gene3D" id="1.20.1540.10">
    <property type="entry name" value="Rhomboid-like"/>
    <property type="match status" value="1"/>
</dbReference>
<sequence length="207" mass="23357">MFNAQNQHDSPMATIWQNFSALRMGDIPFVILLISVLQIILLMRLNVEMRMLLMFISNKPTEIWRCITYMFLHEDWSHLLGNIVIQMIAAFFLERRHKRIKILFLYITSGVIGVLMATCFAEGVVLGASGAACGLLIANVTDLFFNRSLYSQCETYVLIVITIIIVLADIQAETLHPVVIHVGGGLSGLLLGPLLFKVFRTIKFRNA</sequence>
<dbReference type="InterPro" id="IPR035952">
    <property type="entry name" value="Rhomboid-like_sf"/>
</dbReference>
<keyword evidence="9" id="KW-1185">Reference proteome</keyword>
<feature type="transmembrane region" description="Helical" evidence="6">
    <location>
        <begin position="100"/>
        <end position="118"/>
    </location>
</feature>
<feature type="transmembrane region" description="Helical" evidence="6">
    <location>
        <begin position="27"/>
        <end position="45"/>
    </location>
</feature>
<keyword evidence="4 6" id="KW-1133">Transmembrane helix</keyword>
<comment type="subcellular location">
    <subcellularLocation>
        <location evidence="1">Membrane</location>
        <topology evidence="1">Multi-pass membrane protein</topology>
    </subcellularLocation>
</comment>
<dbReference type="GO" id="GO:0004252">
    <property type="term" value="F:serine-type endopeptidase activity"/>
    <property type="evidence" value="ECO:0000318"/>
    <property type="project" value="GO_Central"/>
</dbReference>
<comment type="similarity">
    <text evidence="2">Belongs to the peptidase S54 family.</text>
</comment>
<evidence type="ECO:0000256" key="2">
    <source>
        <dbReference type="ARBA" id="ARBA00009045"/>
    </source>
</evidence>
<dbReference type="Pfam" id="PF01694">
    <property type="entry name" value="Rhomboid"/>
    <property type="match status" value="1"/>
</dbReference>
<name>A0A139WDW3_TRICA</name>
<feature type="domain" description="Peptidase S54 rhomboid" evidence="7">
    <location>
        <begin position="61"/>
        <end position="197"/>
    </location>
</feature>
<evidence type="ECO:0000256" key="1">
    <source>
        <dbReference type="ARBA" id="ARBA00004141"/>
    </source>
</evidence>
<dbReference type="OrthoDB" id="418595at2759"/>
<reference evidence="8 9" key="1">
    <citation type="journal article" date="2008" name="Nature">
        <title>The genome of the model beetle and pest Tribolium castaneum.</title>
        <authorList>
            <consortium name="Tribolium Genome Sequencing Consortium"/>
            <person name="Richards S."/>
            <person name="Gibbs R.A."/>
            <person name="Weinstock G.M."/>
            <person name="Brown S.J."/>
            <person name="Denell R."/>
            <person name="Beeman R.W."/>
            <person name="Gibbs R."/>
            <person name="Beeman R.W."/>
            <person name="Brown S.J."/>
            <person name="Bucher G."/>
            <person name="Friedrich M."/>
            <person name="Grimmelikhuijzen C.J."/>
            <person name="Klingler M."/>
            <person name="Lorenzen M."/>
            <person name="Richards S."/>
            <person name="Roth S."/>
            <person name="Schroder R."/>
            <person name="Tautz D."/>
            <person name="Zdobnov E.M."/>
            <person name="Muzny D."/>
            <person name="Gibbs R.A."/>
            <person name="Weinstock G.M."/>
            <person name="Attaway T."/>
            <person name="Bell S."/>
            <person name="Buhay C.J."/>
            <person name="Chandrabose M.N."/>
            <person name="Chavez D."/>
            <person name="Clerk-Blankenburg K.P."/>
            <person name="Cree A."/>
            <person name="Dao M."/>
            <person name="Davis C."/>
            <person name="Chacko J."/>
            <person name="Dinh H."/>
            <person name="Dugan-Rocha S."/>
            <person name="Fowler G."/>
            <person name="Garner T.T."/>
            <person name="Garnes J."/>
            <person name="Gnirke A."/>
            <person name="Hawes A."/>
            <person name="Hernandez J."/>
            <person name="Hines S."/>
            <person name="Holder M."/>
            <person name="Hume J."/>
            <person name="Jhangiani S.N."/>
            <person name="Joshi V."/>
            <person name="Khan Z.M."/>
            <person name="Jackson L."/>
            <person name="Kovar C."/>
            <person name="Kowis A."/>
            <person name="Lee S."/>
            <person name="Lewis L.R."/>
            <person name="Margolis J."/>
            <person name="Morgan M."/>
            <person name="Nazareth L.V."/>
            <person name="Nguyen N."/>
            <person name="Okwuonu G."/>
            <person name="Parker D."/>
            <person name="Richards S."/>
            <person name="Ruiz S.J."/>
            <person name="Santibanez J."/>
            <person name="Savard J."/>
            <person name="Scherer S.E."/>
            <person name="Schneider B."/>
            <person name="Sodergren E."/>
            <person name="Tautz D."/>
            <person name="Vattahil S."/>
            <person name="Villasana D."/>
            <person name="White C.S."/>
            <person name="Wright R."/>
            <person name="Park Y."/>
            <person name="Beeman R.W."/>
            <person name="Lord J."/>
            <person name="Oppert B."/>
            <person name="Lorenzen M."/>
            <person name="Brown S."/>
            <person name="Wang L."/>
            <person name="Savard J."/>
            <person name="Tautz D."/>
            <person name="Richards S."/>
            <person name="Weinstock G."/>
            <person name="Gibbs R.A."/>
            <person name="Liu Y."/>
            <person name="Worley K."/>
            <person name="Weinstock G."/>
            <person name="Elsik C.G."/>
            <person name="Reese J.T."/>
            <person name="Elhaik E."/>
            <person name="Landan G."/>
            <person name="Graur D."/>
            <person name="Arensburger P."/>
            <person name="Atkinson P."/>
            <person name="Beeman R.W."/>
            <person name="Beidler J."/>
            <person name="Brown S.J."/>
            <person name="Demuth J.P."/>
            <person name="Drury D.W."/>
            <person name="Du Y.Z."/>
            <person name="Fujiwara H."/>
            <person name="Lorenzen M."/>
            <person name="Maselli V."/>
            <person name="Osanai M."/>
            <person name="Park Y."/>
            <person name="Robertson H.M."/>
            <person name="Tu Z."/>
            <person name="Wang J.J."/>
            <person name="Wang S."/>
            <person name="Richards S."/>
            <person name="Song H."/>
            <person name="Zhang L."/>
            <person name="Sodergren E."/>
            <person name="Werner D."/>
            <person name="Stanke M."/>
            <person name="Morgenstern B."/>
            <person name="Solovyev V."/>
            <person name="Kosarev P."/>
            <person name="Brown G."/>
            <person name="Chen H.C."/>
            <person name="Ermolaeva O."/>
            <person name="Hlavina W."/>
            <person name="Kapustin Y."/>
            <person name="Kiryutin B."/>
            <person name="Kitts P."/>
            <person name="Maglott D."/>
            <person name="Pruitt K."/>
            <person name="Sapojnikov V."/>
            <person name="Souvorov A."/>
            <person name="Mackey A.J."/>
            <person name="Waterhouse R.M."/>
            <person name="Wyder S."/>
            <person name="Zdobnov E.M."/>
            <person name="Zdobnov E.M."/>
            <person name="Wyder S."/>
            <person name="Kriventseva E.V."/>
            <person name="Kadowaki T."/>
            <person name="Bork P."/>
            <person name="Aranda M."/>
            <person name="Bao R."/>
            <person name="Beermann A."/>
            <person name="Berns N."/>
            <person name="Bolognesi R."/>
            <person name="Bonneton F."/>
            <person name="Bopp D."/>
            <person name="Brown S.J."/>
            <person name="Bucher G."/>
            <person name="Butts T."/>
            <person name="Chaumot A."/>
            <person name="Denell R.E."/>
            <person name="Ferrier D.E."/>
            <person name="Friedrich M."/>
            <person name="Gordon C.M."/>
            <person name="Jindra M."/>
            <person name="Klingler M."/>
            <person name="Lan Q."/>
            <person name="Lattorff H.M."/>
            <person name="Laudet V."/>
            <person name="von Levetsow C."/>
            <person name="Liu Z."/>
            <person name="Lutz R."/>
            <person name="Lynch J.A."/>
            <person name="da Fonseca R.N."/>
            <person name="Posnien N."/>
            <person name="Reuter R."/>
            <person name="Roth S."/>
            <person name="Savard J."/>
            <person name="Schinko J.B."/>
            <person name="Schmitt C."/>
            <person name="Schoppmeier M."/>
            <person name="Schroder R."/>
            <person name="Shippy T.D."/>
            <person name="Simonnet F."/>
            <person name="Marques-Souza H."/>
            <person name="Tautz D."/>
            <person name="Tomoyasu Y."/>
            <person name="Trauner J."/>
            <person name="Van der Zee M."/>
            <person name="Vervoort M."/>
            <person name="Wittkopp N."/>
            <person name="Wimmer E.A."/>
            <person name="Yang X."/>
            <person name="Jones A.K."/>
            <person name="Sattelle D.B."/>
            <person name="Ebert P.R."/>
            <person name="Nelson D."/>
            <person name="Scott J.G."/>
            <person name="Beeman R.W."/>
            <person name="Muthukrishnan S."/>
            <person name="Kramer K.J."/>
            <person name="Arakane Y."/>
            <person name="Beeman R.W."/>
            <person name="Zhu Q."/>
            <person name="Hogenkamp D."/>
            <person name="Dixit R."/>
            <person name="Oppert B."/>
            <person name="Jiang H."/>
            <person name="Zou Z."/>
            <person name="Marshall J."/>
            <person name="Elpidina E."/>
            <person name="Vinokurov K."/>
            <person name="Oppert C."/>
            <person name="Zou Z."/>
            <person name="Evans J."/>
            <person name="Lu Z."/>
            <person name="Zhao P."/>
            <person name="Sumathipala N."/>
            <person name="Altincicek B."/>
            <person name="Vilcinskas A."/>
            <person name="Williams M."/>
            <person name="Hultmark D."/>
            <person name="Hetru C."/>
            <person name="Jiang H."/>
            <person name="Grimmelikhuijzen C.J."/>
            <person name="Hauser F."/>
            <person name="Cazzamali G."/>
            <person name="Williamson M."/>
            <person name="Park Y."/>
            <person name="Li B."/>
            <person name="Tanaka Y."/>
            <person name="Predel R."/>
            <person name="Neupert S."/>
            <person name="Schachtner J."/>
            <person name="Verleyen P."/>
            <person name="Raible F."/>
            <person name="Bork P."/>
            <person name="Friedrich M."/>
            <person name="Walden K.K."/>
            <person name="Robertson H.M."/>
            <person name="Angeli S."/>
            <person name="Foret S."/>
            <person name="Bucher G."/>
            <person name="Schuetz S."/>
            <person name="Maleszka R."/>
            <person name="Wimmer E.A."/>
            <person name="Beeman R.W."/>
            <person name="Lorenzen M."/>
            <person name="Tomoyasu Y."/>
            <person name="Miller S.C."/>
            <person name="Grossmann D."/>
            <person name="Bucher G."/>
        </authorList>
    </citation>
    <scope>NUCLEOTIDE SEQUENCE [LARGE SCALE GENOMIC DNA]</scope>
    <source>
        <strain evidence="8 9">Georgia GA2</strain>
    </source>
</reference>
<evidence type="ECO:0000313" key="9">
    <source>
        <dbReference type="Proteomes" id="UP000007266"/>
    </source>
</evidence>
<evidence type="ECO:0000256" key="6">
    <source>
        <dbReference type="SAM" id="Phobius"/>
    </source>
</evidence>
<feature type="transmembrane region" description="Helical" evidence="6">
    <location>
        <begin position="124"/>
        <end position="144"/>
    </location>
</feature>
<feature type="transmembrane region" description="Helical" evidence="6">
    <location>
        <begin position="156"/>
        <end position="172"/>
    </location>
</feature>
<dbReference type="InterPro" id="IPR022764">
    <property type="entry name" value="Peptidase_S54_rhomboid_dom"/>
</dbReference>
<reference evidence="8 9" key="2">
    <citation type="journal article" date="2010" name="Nucleic Acids Res.">
        <title>BeetleBase in 2010: revisions to provide comprehensive genomic information for Tribolium castaneum.</title>
        <authorList>
            <person name="Kim H.S."/>
            <person name="Murphy T."/>
            <person name="Xia J."/>
            <person name="Caragea D."/>
            <person name="Park Y."/>
            <person name="Beeman R.W."/>
            <person name="Lorenzen M.D."/>
            <person name="Butcher S."/>
            <person name="Manak J.R."/>
            <person name="Brown S.J."/>
        </authorList>
    </citation>
    <scope>GENOME REANNOTATION</scope>
    <source>
        <strain evidence="8 9">Georgia GA2</strain>
    </source>
</reference>
<evidence type="ECO:0000256" key="5">
    <source>
        <dbReference type="ARBA" id="ARBA00023136"/>
    </source>
</evidence>
<dbReference type="GO" id="GO:0016020">
    <property type="term" value="C:membrane"/>
    <property type="evidence" value="ECO:0007669"/>
    <property type="project" value="UniProtKB-SubCell"/>
</dbReference>
<dbReference type="SUPFAM" id="SSF144091">
    <property type="entry name" value="Rhomboid-like"/>
    <property type="match status" value="1"/>
</dbReference>
<evidence type="ECO:0000259" key="7">
    <source>
        <dbReference type="Pfam" id="PF01694"/>
    </source>
</evidence>